<dbReference type="EMBL" id="JAMXLR010000077">
    <property type="protein sequence ID" value="MCO6046725.1"/>
    <property type="molecule type" value="Genomic_DNA"/>
</dbReference>
<dbReference type="InterPro" id="IPR004143">
    <property type="entry name" value="BPL_LPL_catalytic"/>
</dbReference>
<dbReference type="PANTHER" id="PTHR43679:SF2">
    <property type="entry name" value="OCTANOYL-[GCVH]:PROTEIN N-OCTANOYLTRANSFERASE"/>
    <property type="match status" value="1"/>
</dbReference>
<evidence type="ECO:0000313" key="3">
    <source>
        <dbReference type="Proteomes" id="UP001155241"/>
    </source>
</evidence>
<evidence type="ECO:0000313" key="2">
    <source>
        <dbReference type="EMBL" id="MCO6046725.1"/>
    </source>
</evidence>
<gene>
    <name evidence="2" type="ORF">NG895_22745</name>
</gene>
<reference evidence="2" key="1">
    <citation type="submission" date="2022-06" db="EMBL/GenBank/DDBJ databases">
        <title>Aeoliella straminimaris, a novel planctomycete from sediments.</title>
        <authorList>
            <person name="Vitorino I.R."/>
            <person name="Lage O.M."/>
        </authorList>
    </citation>
    <scope>NUCLEOTIDE SEQUENCE</scope>
    <source>
        <strain evidence="2">ICT_H6.2</strain>
    </source>
</reference>
<feature type="domain" description="BPL/LPL catalytic" evidence="1">
    <location>
        <begin position="30"/>
        <end position="237"/>
    </location>
</feature>
<dbReference type="InterPro" id="IPR045864">
    <property type="entry name" value="aa-tRNA-synth_II/BPL/LPL"/>
</dbReference>
<evidence type="ECO:0000259" key="1">
    <source>
        <dbReference type="PROSITE" id="PS51733"/>
    </source>
</evidence>
<dbReference type="Gene3D" id="3.30.930.10">
    <property type="entry name" value="Bira Bifunctional Protein, Domain 2"/>
    <property type="match status" value="1"/>
</dbReference>
<dbReference type="SUPFAM" id="SSF55681">
    <property type="entry name" value="Class II aaRS and biotin synthetases"/>
    <property type="match status" value="1"/>
</dbReference>
<dbReference type="InterPro" id="IPR050664">
    <property type="entry name" value="Octanoyltrans_LipM/LipL"/>
</dbReference>
<dbReference type="Proteomes" id="UP001155241">
    <property type="component" value="Unassembled WGS sequence"/>
</dbReference>
<dbReference type="PANTHER" id="PTHR43679">
    <property type="entry name" value="OCTANOYLTRANSFERASE LIPM-RELATED"/>
    <property type="match status" value="1"/>
</dbReference>
<dbReference type="RefSeq" id="WP_252854839.1">
    <property type="nucleotide sequence ID" value="NZ_JAMXLR010000077.1"/>
</dbReference>
<sequence>MTECQLIVDPPQPGSWNMAVDEWLLNRAADEGVMTLRLYQWRGATLSLGYFQAYEDRQSHATSLDCPVVRRASGGGALVHDRELTYSLAVPPGHALAKSTQQLYDAAHTSLIAVLTQIVQPVGAEFTRCRETDARGNGEPFLCFLRRAKGDVIYTSDPKSTTSKANPLVADGSFKICGSAQRKHRGAVLQHGGVLLAQSPQAPELPGVAELTGQGINAQQLGELWTSSVADQLGLELTKALPFSVGERKAIRAVETDKFGNDSWTRRR</sequence>
<comment type="caution">
    <text evidence="2">The sequence shown here is derived from an EMBL/GenBank/DDBJ whole genome shotgun (WGS) entry which is preliminary data.</text>
</comment>
<dbReference type="PROSITE" id="PS51733">
    <property type="entry name" value="BPL_LPL_CATALYTIC"/>
    <property type="match status" value="1"/>
</dbReference>
<proteinExistence type="predicted"/>
<organism evidence="2 3">
    <name type="scientific">Aeoliella straminimaris</name>
    <dbReference type="NCBI Taxonomy" id="2954799"/>
    <lineage>
        <taxon>Bacteria</taxon>
        <taxon>Pseudomonadati</taxon>
        <taxon>Planctomycetota</taxon>
        <taxon>Planctomycetia</taxon>
        <taxon>Pirellulales</taxon>
        <taxon>Lacipirellulaceae</taxon>
        <taxon>Aeoliella</taxon>
    </lineage>
</organism>
<protein>
    <recommendedName>
        <fullName evidence="1">BPL/LPL catalytic domain-containing protein</fullName>
    </recommendedName>
</protein>
<accession>A0A9X2FD29</accession>
<dbReference type="Pfam" id="PF21948">
    <property type="entry name" value="LplA-B_cat"/>
    <property type="match status" value="1"/>
</dbReference>
<name>A0A9X2FD29_9BACT</name>
<dbReference type="AlphaFoldDB" id="A0A9X2FD29"/>
<keyword evidence="3" id="KW-1185">Reference proteome</keyword>